<sequence>MESIENSAKGNVDEQLSSPLVEQQICTSWDLSSKLQIYLCLFTQPLWPSCRTSRLFNLGSSTESWVRYMVSNCPSFLIRNPYTNEESLKECHGWHLLRKPTRKDYTSKSIDRMPCSRQ</sequence>
<proteinExistence type="predicted"/>
<organism evidence="1 2">
    <name type="scientific">Austropuccinia psidii MF-1</name>
    <dbReference type="NCBI Taxonomy" id="1389203"/>
    <lineage>
        <taxon>Eukaryota</taxon>
        <taxon>Fungi</taxon>
        <taxon>Dikarya</taxon>
        <taxon>Basidiomycota</taxon>
        <taxon>Pucciniomycotina</taxon>
        <taxon>Pucciniomycetes</taxon>
        <taxon>Pucciniales</taxon>
        <taxon>Sphaerophragmiaceae</taxon>
        <taxon>Austropuccinia</taxon>
    </lineage>
</organism>
<gene>
    <name evidence="1" type="ORF">O181_005536</name>
</gene>
<dbReference type="AlphaFoldDB" id="A0A9Q3GFZ5"/>
<dbReference type="Proteomes" id="UP000765509">
    <property type="component" value="Unassembled WGS sequence"/>
</dbReference>
<evidence type="ECO:0000313" key="1">
    <source>
        <dbReference type="EMBL" id="MBW0465821.1"/>
    </source>
</evidence>
<accession>A0A9Q3GFZ5</accession>
<evidence type="ECO:0000313" key="2">
    <source>
        <dbReference type="Proteomes" id="UP000765509"/>
    </source>
</evidence>
<reference evidence="1" key="1">
    <citation type="submission" date="2021-03" db="EMBL/GenBank/DDBJ databases">
        <title>Draft genome sequence of rust myrtle Austropuccinia psidii MF-1, a brazilian biotype.</title>
        <authorList>
            <person name="Quecine M.C."/>
            <person name="Pachon D.M.R."/>
            <person name="Bonatelli M.L."/>
            <person name="Correr F.H."/>
            <person name="Franceschini L.M."/>
            <person name="Leite T.F."/>
            <person name="Margarido G.R.A."/>
            <person name="Almeida C.A."/>
            <person name="Ferrarezi J.A."/>
            <person name="Labate C.A."/>
        </authorList>
    </citation>
    <scope>NUCLEOTIDE SEQUENCE</scope>
    <source>
        <strain evidence="1">MF-1</strain>
    </source>
</reference>
<protein>
    <submittedName>
        <fullName evidence="1">Uncharacterized protein</fullName>
    </submittedName>
</protein>
<name>A0A9Q3GFZ5_9BASI</name>
<keyword evidence="2" id="KW-1185">Reference proteome</keyword>
<dbReference type="EMBL" id="AVOT02001136">
    <property type="protein sequence ID" value="MBW0465821.1"/>
    <property type="molecule type" value="Genomic_DNA"/>
</dbReference>
<comment type="caution">
    <text evidence="1">The sequence shown here is derived from an EMBL/GenBank/DDBJ whole genome shotgun (WGS) entry which is preliminary data.</text>
</comment>